<dbReference type="Proteomes" id="UP000316270">
    <property type="component" value="Chromosome 3"/>
</dbReference>
<organism evidence="2 3">
    <name type="scientific">Venturia effusa</name>
    <dbReference type="NCBI Taxonomy" id="50376"/>
    <lineage>
        <taxon>Eukaryota</taxon>
        <taxon>Fungi</taxon>
        <taxon>Dikarya</taxon>
        <taxon>Ascomycota</taxon>
        <taxon>Pezizomycotina</taxon>
        <taxon>Dothideomycetes</taxon>
        <taxon>Pleosporomycetidae</taxon>
        <taxon>Venturiales</taxon>
        <taxon>Venturiaceae</taxon>
        <taxon>Venturia</taxon>
    </lineage>
</organism>
<reference evidence="2 3" key="1">
    <citation type="submission" date="2019-07" db="EMBL/GenBank/DDBJ databases">
        <title>Finished genome of Venturia effusa.</title>
        <authorList>
            <person name="Young C.A."/>
            <person name="Cox M.P."/>
            <person name="Ganley A.R.D."/>
            <person name="David W.J."/>
        </authorList>
    </citation>
    <scope>NUCLEOTIDE SEQUENCE [LARGE SCALE GENOMIC DNA]</scope>
    <source>
        <strain evidence="3">albino</strain>
    </source>
</reference>
<dbReference type="AlphaFoldDB" id="A0A517L1T6"/>
<sequence>MSFHALRCFFCDKILDNSPCPCSTPNLYQQQDSPMHSAHIDLDFSSHGRSLSTPSIHLNDTVPSFHCWDQPRRPVEFFSSSSLPSLTQDQYSNVPWNSTRPNAEQDFVISYDTLAPHDHSYSPNGTLGLIREPHQNSDHIEGYLSGLEGLTNIDTLANQNATTQEQAFTAEDGDEPFLDNVSPAEASSQFLTVLPFRQRQGSVTYTGASGTQSSWTSTSSGPLSSIASDVGEGTSEPRHGRDRRPRSYKCKSSVSV</sequence>
<gene>
    <name evidence="2" type="ORF">FKW77_008452</name>
</gene>
<proteinExistence type="predicted"/>
<feature type="compositionally biased region" description="Low complexity" evidence="1">
    <location>
        <begin position="206"/>
        <end position="228"/>
    </location>
</feature>
<keyword evidence="3" id="KW-1185">Reference proteome</keyword>
<evidence type="ECO:0000256" key="1">
    <source>
        <dbReference type="SAM" id="MobiDB-lite"/>
    </source>
</evidence>
<name>A0A517L1T6_9PEZI</name>
<dbReference type="EMBL" id="CP042187">
    <property type="protein sequence ID" value="QDS69593.1"/>
    <property type="molecule type" value="Genomic_DNA"/>
</dbReference>
<accession>A0A517L1T6</accession>
<feature type="region of interest" description="Disordered" evidence="1">
    <location>
        <begin position="204"/>
        <end position="256"/>
    </location>
</feature>
<evidence type="ECO:0000313" key="3">
    <source>
        <dbReference type="Proteomes" id="UP000316270"/>
    </source>
</evidence>
<evidence type="ECO:0000313" key="2">
    <source>
        <dbReference type="EMBL" id="QDS69593.1"/>
    </source>
</evidence>
<feature type="compositionally biased region" description="Basic residues" evidence="1">
    <location>
        <begin position="240"/>
        <end position="249"/>
    </location>
</feature>
<protein>
    <submittedName>
        <fullName evidence="2">Uncharacterized protein</fullName>
    </submittedName>
</protein>